<evidence type="ECO:0000256" key="4">
    <source>
        <dbReference type="ARBA" id="ARBA00022853"/>
    </source>
</evidence>
<evidence type="ECO:0000256" key="6">
    <source>
        <dbReference type="ARBA" id="ARBA00023010"/>
    </source>
</evidence>
<dbReference type="OrthoDB" id="6221744at2759"/>
<dbReference type="GO" id="GO:0000124">
    <property type="term" value="C:SAGA complex"/>
    <property type="evidence" value="ECO:0007669"/>
    <property type="project" value="UniProtKB-UniRule"/>
</dbReference>
<dbReference type="InterPro" id="IPR018783">
    <property type="entry name" value="TF_ENY2"/>
</dbReference>
<dbReference type="Pfam" id="PF10163">
    <property type="entry name" value="EnY2"/>
    <property type="match status" value="1"/>
</dbReference>
<comment type="subunit">
    <text evidence="11">Component of the nuclear pore complex (NPC)-associated TREX-2 complex (transcription and export complex 2). Component of the SAGA transcription coactivator-HAT complex. Within the SAGA complex, participates to a subcomplex of SAGA called the DUB module (deubiquitination module).</text>
</comment>
<keyword evidence="8 11" id="KW-0010">Activator</keyword>
<keyword evidence="7 11" id="KW-0805">Transcription regulation</keyword>
<keyword evidence="13" id="KW-1185">Reference proteome</keyword>
<dbReference type="GO" id="GO:0006368">
    <property type="term" value="P:transcription elongation by RNA polymerase II"/>
    <property type="evidence" value="ECO:0007669"/>
    <property type="project" value="UniProtKB-UniRule"/>
</dbReference>
<evidence type="ECO:0000313" key="13">
    <source>
        <dbReference type="Proteomes" id="UP000693981"/>
    </source>
</evidence>
<dbReference type="FunFam" id="1.10.246.140:FF:000001">
    <property type="entry name" value="Transcription and mRNA export factor ENY2"/>
    <property type="match status" value="1"/>
</dbReference>
<evidence type="ECO:0000256" key="3">
    <source>
        <dbReference type="ARBA" id="ARBA00022816"/>
    </source>
</evidence>
<keyword evidence="5 11" id="KW-0653">Protein transport</keyword>
<evidence type="ECO:0000256" key="5">
    <source>
        <dbReference type="ARBA" id="ARBA00022927"/>
    </source>
</evidence>
<dbReference type="GO" id="GO:0005643">
    <property type="term" value="C:nuclear pore"/>
    <property type="evidence" value="ECO:0007669"/>
    <property type="project" value="UniProtKB-UniRule"/>
</dbReference>
<comment type="similarity">
    <text evidence="11">Belongs to the ENY2 family.</text>
</comment>
<dbReference type="GO" id="GO:0006406">
    <property type="term" value="P:mRNA export from nucleus"/>
    <property type="evidence" value="ECO:0007669"/>
    <property type="project" value="UniProtKB-UniRule"/>
</dbReference>
<dbReference type="GO" id="GO:0015031">
    <property type="term" value="P:protein transport"/>
    <property type="evidence" value="ECO:0007669"/>
    <property type="project" value="UniProtKB-KW"/>
</dbReference>
<dbReference type="GO" id="GO:0005654">
    <property type="term" value="C:nucleoplasm"/>
    <property type="evidence" value="ECO:0007669"/>
    <property type="project" value="UniProtKB-SubCell"/>
</dbReference>
<sequence length="106" mass="12382">MEETFEDRQRQDEQLKARLSERLVQSGEKERLKELLRLKLVECGWRDEMKLHCKEVIRSKGIDQVTVEDLIEEITPRGRASVPEGVKNDLLEKIKAFIEKEAESSS</sequence>
<keyword evidence="2 11" id="KW-0813">Transport</keyword>
<dbReference type="AlphaFoldDB" id="A0A8T1X6D0"/>
<comment type="subcellular location">
    <subcellularLocation>
        <location evidence="1 11">Nucleus</location>
        <location evidence="1 11">Nucleoplasm</location>
    </subcellularLocation>
</comment>
<evidence type="ECO:0000256" key="1">
    <source>
        <dbReference type="ARBA" id="ARBA00004642"/>
    </source>
</evidence>
<dbReference type="GO" id="GO:0071819">
    <property type="term" value="C:DUBm complex"/>
    <property type="evidence" value="ECO:0007669"/>
    <property type="project" value="UniProtKB-UniRule"/>
</dbReference>
<keyword evidence="4 11" id="KW-0156">Chromatin regulator</keyword>
<organism evidence="12 13">
    <name type="scientific">Phytophthora boehmeriae</name>
    <dbReference type="NCBI Taxonomy" id="109152"/>
    <lineage>
        <taxon>Eukaryota</taxon>
        <taxon>Sar</taxon>
        <taxon>Stramenopiles</taxon>
        <taxon>Oomycota</taxon>
        <taxon>Peronosporomycetes</taxon>
        <taxon>Peronosporales</taxon>
        <taxon>Peronosporaceae</taxon>
        <taxon>Phytophthora</taxon>
    </lineage>
</organism>
<evidence type="ECO:0000313" key="12">
    <source>
        <dbReference type="EMBL" id="KAG7399593.1"/>
    </source>
</evidence>
<keyword evidence="10 11" id="KW-0539">Nucleus</keyword>
<evidence type="ECO:0000256" key="10">
    <source>
        <dbReference type="ARBA" id="ARBA00023242"/>
    </source>
</evidence>
<dbReference type="GO" id="GO:0003713">
    <property type="term" value="F:transcription coactivator activity"/>
    <property type="evidence" value="ECO:0007669"/>
    <property type="project" value="UniProtKB-UniRule"/>
</dbReference>
<dbReference type="GO" id="GO:0006325">
    <property type="term" value="P:chromatin organization"/>
    <property type="evidence" value="ECO:0007669"/>
    <property type="project" value="UniProtKB-KW"/>
</dbReference>
<dbReference type="GO" id="GO:0070390">
    <property type="term" value="C:transcription export complex 2"/>
    <property type="evidence" value="ECO:0007669"/>
    <property type="project" value="UniProtKB-UniRule"/>
</dbReference>
<accession>A0A8T1X6D0</accession>
<keyword evidence="3 11" id="KW-0509">mRNA transport</keyword>
<name>A0A8T1X6D0_9STRA</name>
<dbReference type="HAMAP" id="MF_03046">
    <property type="entry name" value="ENY2_Sus1"/>
    <property type="match status" value="1"/>
</dbReference>
<dbReference type="PANTHER" id="PTHR12514">
    <property type="entry name" value="ENHANCER OF YELLOW 2 TRANSCRIPTION FACTOR"/>
    <property type="match status" value="1"/>
</dbReference>
<comment type="function">
    <text evidence="11">Involved in mRNA export coupled transcription activation by association with both the TREX-2 and the SAGA complexes. The transcription regulatory histone acetylation (HAT) complex SAGA is a multiprotein complex that activates transcription by remodeling chromatin and mediating histone acetylation and deubiquitination. Within the SAGA complex, participates to a subcomplex that specifically deubiquitinates histones. The SAGA complex is recruited to specific gene promoters by activators, where it is required for transcription. The TREX-2 complex functions in docking export-competent ribonucleoprotein particles (mRNPs) to the nuclear entrance of the nuclear pore complex (nuclear basket). TREX-2 participates in mRNA export and accurate chromatin positioning in the nucleus by tethering genes to the nuclear periphery.</text>
</comment>
<keyword evidence="6 11" id="KW-0811">Translocation</keyword>
<proteinExistence type="inferred from homology"/>
<protein>
    <recommendedName>
        <fullName evidence="11">Transcription and mRNA export factor ENY2</fullName>
    </recommendedName>
    <alternativeName>
        <fullName evidence="11">Enhancer of yellow 2 transcription factor homolog</fullName>
    </alternativeName>
</protein>
<evidence type="ECO:0000256" key="7">
    <source>
        <dbReference type="ARBA" id="ARBA00023015"/>
    </source>
</evidence>
<keyword evidence="9 11" id="KW-0804">Transcription</keyword>
<gene>
    <name evidence="12" type="primary">ENY2</name>
    <name evidence="12" type="ORF">PHYBOEH_008381</name>
</gene>
<dbReference type="EMBL" id="JAGDFL010000049">
    <property type="protein sequence ID" value="KAG7399593.1"/>
    <property type="molecule type" value="Genomic_DNA"/>
</dbReference>
<evidence type="ECO:0000256" key="11">
    <source>
        <dbReference type="HAMAP-Rule" id="MF_03046"/>
    </source>
</evidence>
<comment type="caution">
    <text evidence="12">The sequence shown here is derived from an EMBL/GenBank/DDBJ whole genome shotgun (WGS) entry which is preliminary data.</text>
</comment>
<reference evidence="12" key="1">
    <citation type="submission" date="2021-02" db="EMBL/GenBank/DDBJ databases">
        <authorList>
            <person name="Palmer J.M."/>
        </authorList>
    </citation>
    <scope>NUCLEOTIDE SEQUENCE</scope>
    <source>
        <strain evidence="12">SCRP23</strain>
    </source>
</reference>
<evidence type="ECO:0000256" key="8">
    <source>
        <dbReference type="ARBA" id="ARBA00023159"/>
    </source>
</evidence>
<dbReference type="Proteomes" id="UP000693981">
    <property type="component" value="Unassembled WGS sequence"/>
</dbReference>
<evidence type="ECO:0000256" key="2">
    <source>
        <dbReference type="ARBA" id="ARBA00022448"/>
    </source>
</evidence>
<evidence type="ECO:0000256" key="9">
    <source>
        <dbReference type="ARBA" id="ARBA00023163"/>
    </source>
</evidence>